<evidence type="ECO:0000313" key="4">
    <source>
        <dbReference type="Proteomes" id="UP000784919"/>
    </source>
</evidence>
<dbReference type="InterPro" id="IPR032710">
    <property type="entry name" value="NTF2-like_dom_sf"/>
</dbReference>
<dbReference type="EMBL" id="SRPR01000202">
    <property type="protein sequence ID" value="KAG5956542.1"/>
    <property type="molecule type" value="Genomic_DNA"/>
</dbReference>
<dbReference type="AlphaFoldDB" id="A0A9P7MUB2"/>
<gene>
    <name evidence="2" type="ORF">E4U56_000296</name>
    <name evidence="1" type="ORF">E4U57_002555</name>
</gene>
<sequence length="147" mass="16828">MARFILTKDLVRRAFSHLAETSDTNFRSKFLTDYLVPNVVWTCTGNGHSLAGTRHSLKEHDEATFQRLGKKLRAPIKFAVTRVIVDAEPEADGWWCSVETRGEATRTTGEAYNNEYLWLMRWNGEGKVVEIRSYFDTMLSEQVLLGP</sequence>
<dbReference type="Proteomes" id="UP000784919">
    <property type="component" value="Unassembled WGS sequence"/>
</dbReference>
<evidence type="ECO:0008006" key="5">
    <source>
        <dbReference type="Google" id="ProtNLM"/>
    </source>
</evidence>
<dbReference type="SUPFAM" id="SSF54427">
    <property type="entry name" value="NTF2-like"/>
    <property type="match status" value="1"/>
</dbReference>
<proteinExistence type="predicted"/>
<evidence type="ECO:0000313" key="2">
    <source>
        <dbReference type="EMBL" id="KAG5968691.1"/>
    </source>
</evidence>
<comment type="caution">
    <text evidence="2">The sequence shown here is derived from an EMBL/GenBank/DDBJ whole genome shotgun (WGS) entry which is preliminary data.</text>
</comment>
<dbReference type="Proteomes" id="UP000742024">
    <property type="component" value="Unassembled WGS sequence"/>
</dbReference>
<dbReference type="Gene3D" id="3.10.450.50">
    <property type="match status" value="1"/>
</dbReference>
<protein>
    <recommendedName>
        <fullName evidence="5">SnoaL-like domain-containing protein</fullName>
    </recommendedName>
</protein>
<evidence type="ECO:0000313" key="1">
    <source>
        <dbReference type="EMBL" id="KAG5956542.1"/>
    </source>
</evidence>
<evidence type="ECO:0000313" key="3">
    <source>
        <dbReference type="Proteomes" id="UP000742024"/>
    </source>
</evidence>
<organism evidence="2 4">
    <name type="scientific">Claviceps arundinis</name>
    <dbReference type="NCBI Taxonomy" id="1623583"/>
    <lineage>
        <taxon>Eukaryota</taxon>
        <taxon>Fungi</taxon>
        <taxon>Dikarya</taxon>
        <taxon>Ascomycota</taxon>
        <taxon>Pezizomycotina</taxon>
        <taxon>Sordariomycetes</taxon>
        <taxon>Hypocreomycetidae</taxon>
        <taxon>Hypocreales</taxon>
        <taxon>Clavicipitaceae</taxon>
        <taxon>Claviceps</taxon>
    </lineage>
</organism>
<reference evidence="2 3" key="1">
    <citation type="journal article" date="2020" name="bioRxiv">
        <title>Whole genome comparisons of ergot fungi reveals the divergence and evolution of species within the genus Claviceps are the result of varying mechanisms driving genome evolution and host range expansion.</title>
        <authorList>
            <person name="Wyka S.A."/>
            <person name="Mondo S.J."/>
            <person name="Liu M."/>
            <person name="Dettman J."/>
            <person name="Nalam V."/>
            <person name="Broders K.D."/>
        </authorList>
    </citation>
    <scope>NUCLEOTIDE SEQUENCE</scope>
    <source>
        <strain evidence="2">CCC 1102</strain>
        <strain evidence="1 3">LM583</strain>
    </source>
</reference>
<name>A0A9P7MUB2_9HYPO</name>
<keyword evidence="3" id="KW-1185">Reference proteome</keyword>
<dbReference type="EMBL" id="SRPS01000103">
    <property type="protein sequence ID" value="KAG5968691.1"/>
    <property type="molecule type" value="Genomic_DNA"/>
</dbReference>
<accession>A0A9P7MUB2</accession>
<dbReference type="OrthoDB" id="10264449at2759"/>